<keyword evidence="8" id="KW-0808">Transferase</keyword>
<evidence type="ECO:0000256" key="4">
    <source>
        <dbReference type="ARBA" id="ARBA00009381"/>
    </source>
</evidence>
<evidence type="ECO:0000256" key="3">
    <source>
        <dbReference type="ARBA" id="ARBA00005115"/>
    </source>
</evidence>
<feature type="active site" description="Nucleophile" evidence="6">
    <location>
        <position position="411"/>
    </location>
</feature>
<evidence type="ECO:0000256" key="1">
    <source>
        <dbReference type="ARBA" id="ARBA00001049"/>
    </source>
</evidence>
<accession>A0A0H5CH95</accession>
<dbReference type="PRINTS" id="PR01210">
    <property type="entry name" value="GGTRANSPTASE"/>
</dbReference>
<comment type="pathway">
    <text evidence="3 8">Sulfur metabolism; glutathione metabolism.</text>
</comment>
<evidence type="ECO:0000256" key="2">
    <source>
        <dbReference type="ARBA" id="ARBA00001089"/>
    </source>
</evidence>
<evidence type="ECO:0000256" key="8">
    <source>
        <dbReference type="RuleBase" id="RU368068"/>
    </source>
</evidence>
<dbReference type="InterPro" id="IPR043138">
    <property type="entry name" value="GGT_lsub"/>
</dbReference>
<dbReference type="EMBL" id="CDQK01000005">
    <property type="protein sequence ID" value="CEP23934.1"/>
    <property type="molecule type" value="Genomic_DNA"/>
</dbReference>
<dbReference type="Gene3D" id="3.60.20.40">
    <property type="match status" value="1"/>
</dbReference>
<dbReference type="GO" id="GO:0000324">
    <property type="term" value="C:fungal-type vacuole"/>
    <property type="evidence" value="ECO:0007669"/>
    <property type="project" value="TreeGrafter"/>
</dbReference>
<feature type="binding site" evidence="7">
    <location>
        <begin position="481"/>
        <end position="482"/>
    </location>
    <ligand>
        <name>L-glutamate</name>
        <dbReference type="ChEBI" id="CHEBI:29985"/>
    </ligand>
</feature>
<dbReference type="GO" id="GO:0036374">
    <property type="term" value="F:glutathione hydrolase activity"/>
    <property type="evidence" value="ECO:0007669"/>
    <property type="project" value="UniProtKB-UniRule"/>
</dbReference>
<keyword evidence="8" id="KW-0378">Hydrolase</keyword>
<protein>
    <recommendedName>
        <fullName evidence="8">Glutathione hydrolase</fullName>
        <ecNumber evidence="8">2.3.2.2</ecNumber>
        <ecNumber evidence="8">3.4.19.13</ecNumber>
    </recommendedName>
    <alternativeName>
        <fullName evidence="8">Gamma-glutamyltransferase</fullName>
    </alternativeName>
    <alternativeName>
        <fullName evidence="8">Gamma-glutamyltranspeptidase</fullName>
    </alternativeName>
</protein>
<evidence type="ECO:0000313" key="10">
    <source>
        <dbReference type="EMBL" id="CEP23934.1"/>
    </source>
</evidence>
<proteinExistence type="inferred from homology"/>
<evidence type="ECO:0000256" key="7">
    <source>
        <dbReference type="PIRSR" id="PIRSR600101-2"/>
    </source>
</evidence>
<dbReference type="InterPro" id="IPR000101">
    <property type="entry name" value="GGT_peptidase"/>
</dbReference>
<feature type="binding site" evidence="7">
    <location>
        <position position="504"/>
    </location>
    <ligand>
        <name>L-glutamate</name>
        <dbReference type="ChEBI" id="CHEBI:29985"/>
    </ligand>
</feature>
<organism evidence="10 11">
    <name type="scientific">Cyberlindnera jadinii (strain ATCC 18201 / CBS 1600 / BCRC 20928 / JCM 3617 / NBRC 0987 / NRRL Y-1542)</name>
    <name type="common">Torula yeast</name>
    <name type="synonym">Candida utilis</name>
    <dbReference type="NCBI Taxonomy" id="983966"/>
    <lineage>
        <taxon>Eukaryota</taxon>
        <taxon>Fungi</taxon>
        <taxon>Dikarya</taxon>
        <taxon>Ascomycota</taxon>
        <taxon>Saccharomycotina</taxon>
        <taxon>Saccharomycetes</taxon>
        <taxon>Phaffomycetales</taxon>
        <taxon>Phaffomycetaceae</taxon>
        <taxon>Cyberlindnera</taxon>
    </lineage>
</organism>
<comment type="catalytic activity">
    <reaction evidence="2 8">
        <text>glutathione + H2O = L-cysteinylglycine + L-glutamate</text>
        <dbReference type="Rhea" id="RHEA:28807"/>
        <dbReference type="ChEBI" id="CHEBI:15377"/>
        <dbReference type="ChEBI" id="CHEBI:29985"/>
        <dbReference type="ChEBI" id="CHEBI:57925"/>
        <dbReference type="ChEBI" id="CHEBI:61694"/>
        <dbReference type="EC" id="3.4.19.13"/>
    </reaction>
</comment>
<dbReference type="EC" id="2.3.2.2" evidence="8"/>
<comment type="catalytic activity">
    <reaction evidence="5 8">
        <text>an N-terminal (5-L-glutamyl)-[peptide] + an alpha-amino acid = 5-L-glutamyl amino acid + an N-terminal L-alpha-aminoacyl-[peptide]</text>
        <dbReference type="Rhea" id="RHEA:23904"/>
        <dbReference type="Rhea" id="RHEA-COMP:9780"/>
        <dbReference type="Rhea" id="RHEA-COMP:9795"/>
        <dbReference type="ChEBI" id="CHEBI:77644"/>
        <dbReference type="ChEBI" id="CHEBI:78597"/>
        <dbReference type="ChEBI" id="CHEBI:78599"/>
        <dbReference type="ChEBI" id="CHEBI:78608"/>
        <dbReference type="EC" id="2.3.2.2"/>
    </reaction>
</comment>
<dbReference type="FunFam" id="3.60.20.40:FF:000001">
    <property type="entry name" value="Gamma-glutamyltranspeptidase 1"/>
    <property type="match status" value="1"/>
</dbReference>
<keyword evidence="8" id="KW-0012">Acyltransferase</keyword>
<dbReference type="GO" id="GO:0006751">
    <property type="term" value="P:glutathione catabolic process"/>
    <property type="evidence" value="ECO:0007669"/>
    <property type="project" value="UniProtKB-UniRule"/>
</dbReference>
<feature type="binding site" evidence="7">
    <location>
        <position position="453"/>
    </location>
    <ligand>
        <name>L-glutamate</name>
        <dbReference type="ChEBI" id="CHEBI:29985"/>
    </ligand>
</feature>
<dbReference type="AlphaFoldDB" id="A0A0H5CH95"/>
<dbReference type="InterPro" id="IPR043137">
    <property type="entry name" value="GGT_ssub_C"/>
</dbReference>
<feature type="chain" id="PRO_5005216808" description="Glutathione hydrolase" evidence="9">
    <location>
        <begin position="21"/>
        <end position="603"/>
    </location>
</feature>
<comment type="similarity">
    <text evidence="4">Belongs to the gamma-glutamyltransferase family.</text>
</comment>
<dbReference type="UniPathway" id="UPA00204"/>
<comment type="catalytic activity">
    <reaction evidence="1 8">
        <text>an S-substituted glutathione + H2O = an S-substituted L-cysteinylglycine + L-glutamate</text>
        <dbReference type="Rhea" id="RHEA:59468"/>
        <dbReference type="ChEBI" id="CHEBI:15377"/>
        <dbReference type="ChEBI" id="CHEBI:29985"/>
        <dbReference type="ChEBI" id="CHEBI:90779"/>
        <dbReference type="ChEBI" id="CHEBI:143103"/>
        <dbReference type="EC" id="3.4.19.13"/>
    </reaction>
</comment>
<reference evidence="11" key="1">
    <citation type="journal article" date="2015" name="J. Biotechnol.">
        <title>The structure of the Cyberlindnera jadinii genome and its relation to Candida utilis analyzed by the occurrence of single nucleotide polymorphisms.</title>
        <authorList>
            <person name="Rupp O."/>
            <person name="Brinkrolf K."/>
            <person name="Buerth C."/>
            <person name="Kunigo M."/>
            <person name="Schneider J."/>
            <person name="Jaenicke S."/>
            <person name="Goesmann A."/>
            <person name="Puehler A."/>
            <person name="Jaeger K.-E."/>
            <person name="Ernst J.F."/>
        </authorList>
    </citation>
    <scope>NUCLEOTIDE SEQUENCE [LARGE SCALE GENOMIC DNA]</scope>
    <source>
        <strain evidence="11">ATCC 18201 / CBS 1600 / BCRC 20928 / JCM 3617 / NBRC 0987 / NRRL Y-1542</strain>
    </source>
</reference>
<name>A0A0H5CH95_CYBJN</name>
<evidence type="ECO:0000313" key="11">
    <source>
        <dbReference type="Proteomes" id="UP000038830"/>
    </source>
</evidence>
<dbReference type="PANTHER" id="PTHR11686">
    <property type="entry name" value="GAMMA GLUTAMYL TRANSPEPTIDASE"/>
    <property type="match status" value="1"/>
</dbReference>
<comment type="function">
    <text evidence="8">Cleaves the gamma-glutamyl peptide bond of glutathione and glutathione conjugates.</text>
</comment>
<dbReference type="NCBIfam" id="TIGR00066">
    <property type="entry name" value="g_glut_trans"/>
    <property type="match status" value="1"/>
</dbReference>
<keyword evidence="9" id="KW-0732">Signal</keyword>
<dbReference type="Gene3D" id="1.10.246.130">
    <property type="match status" value="1"/>
</dbReference>
<evidence type="ECO:0000256" key="5">
    <source>
        <dbReference type="ARBA" id="ARBA00047417"/>
    </source>
</evidence>
<dbReference type="Pfam" id="PF01019">
    <property type="entry name" value="G_glu_transpept"/>
    <property type="match status" value="1"/>
</dbReference>
<gene>
    <name evidence="10" type="primary">ggt2</name>
    <name evidence="10" type="ORF">BN1211_4635</name>
</gene>
<dbReference type="PANTHER" id="PTHR11686:SF9">
    <property type="entry name" value="RE13973P"/>
    <property type="match status" value="1"/>
</dbReference>
<dbReference type="SUPFAM" id="SSF56235">
    <property type="entry name" value="N-terminal nucleophile aminohydrolases (Ntn hydrolases)"/>
    <property type="match status" value="1"/>
</dbReference>
<evidence type="ECO:0000256" key="6">
    <source>
        <dbReference type="PIRSR" id="PIRSR600101-1"/>
    </source>
</evidence>
<dbReference type="EC" id="3.4.19.13" evidence="8"/>
<sequence length="603" mass="66041">MIVASVWTLMALFTVLVVLWRSPYYEQSYELTQMTNYAVISQDRGIDLSKLVRQPSLTPDGRHVHTTMKGSVACDVPVCSQLGVDILEKGGNSADAAVTVALCVGGINMFNSGIGGGGYFVAKKYEEEEAIAIDAREAAPLASDKYMFKGREHLSKVGGLAAGIPGEIKGLYTLFELQGSGNLSWGDVVMPVVELLRGGWNASVVLAAVVEADKKVLLANREDYYFLFKGNTTDQVIELNDLVRHLELANTLELIANNGSDAIFYDPQGPIASNLIKTANEHGGIFSDDDFSGYSVDVRPAIKTRFLNNDVFTAGGSSSGPALVHALNIMDHFGEHVGGDMDPLATHRLVEAMKWAASSRSRLGDPDTNLTDFVIGKEWTQYAIDHWNDSHTLAHWMGYKPEYELNQPHGTTSFAIVDKDHNSVAVTSTINLLFGSLVRDKVTGVILNNEMDDFSTPGVPNSFGVEPSIHNFIRPKKRPLSSSVPTIIVNELGKPDLVIASAGGSRILTAVLQAIVRVYSYHMPLLEAIAYPRIHHQLMPDHIEHEDFIGSDIIEALKEKGHSMVRSEPKTAMNAIRRWQGDYLAVSDFWRKRAEAAAQKNDS</sequence>
<feature type="signal peptide" evidence="9">
    <location>
        <begin position="1"/>
        <end position="20"/>
    </location>
</feature>
<dbReference type="GO" id="GO:0005886">
    <property type="term" value="C:plasma membrane"/>
    <property type="evidence" value="ECO:0007669"/>
    <property type="project" value="TreeGrafter"/>
</dbReference>
<feature type="binding site" evidence="7">
    <location>
        <begin position="429"/>
        <end position="431"/>
    </location>
    <ligand>
        <name>L-glutamate</name>
        <dbReference type="ChEBI" id="CHEBI:29985"/>
    </ligand>
</feature>
<dbReference type="GO" id="GO:0103068">
    <property type="term" value="F:leukotriene C4 gamma-glutamyl transferase activity"/>
    <property type="evidence" value="ECO:0007669"/>
    <property type="project" value="UniProtKB-EC"/>
</dbReference>
<feature type="binding site" evidence="7">
    <location>
        <position position="136"/>
    </location>
    <ligand>
        <name>L-glutamate</name>
        <dbReference type="ChEBI" id="CHEBI:29985"/>
    </ligand>
</feature>
<evidence type="ECO:0000256" key="9">
    <source>
        <dbReference type="SAM" id="SignalP"/>
    </source>
</evidence>
<dbReference type="Proteomes" id="UP000038830">
    <property type="component" value="Unassembled WGS sequence"/>
</dbReference>
<dbReference type="InterPro" id="IPR029055">
    <property type="entry name" value="Ntn_hydrolases_N"/>
</dbReference>